<keyword evidence="11" id="KW-1185">Reference proteome</keyword>
<dbReference type="AlphaFoldDB" id="A0A2U8E3J0"/>
<evidence type="ECO:0000313" key="10">
    <source>
        <dbReference type="EMBL" id="AWI09448.1"/>
    </source>
</evidence>
<evidence type="ECO:0000256" key="5">
    <source>
        <dbReference type="ARBA" id="ARBA00023295"/>
    </source>
</evidence>
<comment type="catalytic activity">
    <reaction evidence="1">
        <text>Hydrolysis of terminal, non-reducing alpha-D-galactose residues in alpha-D-galactosides, including galactose oligosaccharides, galactomannans and galactolipids.</text>
        <dbReference type="EC" id="3.2.1.22"/>
    </reaction>
</comment>
<dbReference type="InterPro" id="IPR006626">
    <property type="entry name" value="PbH1"/>
</dbReference>
<protein>
    <submittedName>
        <fullName evidence="10">Uncharacterized protein</fullName>
    </submittedName>
</protein>
<evidence type="ECO:0000256" key="3">
    <source>
        <dbReference type="ARBA" id="ARBA00022737"/>
    </source>
</evidence>
<feature type="region of interest" description="Disordered" evidence="6">
    <location>
        <begin position="612"/>
        <end position="631"/>
    </location>
</feature>
<name>A0A2U8E3J0_9BACT</name>
<dbReference type="SMART" id="SM00710">
    <property type="entry name" value="PbH1"/>
    <property type="match status" value="6"/>
</dbReference>
<feature type="domain" description="Right handed beta helix" evidence="8">
    <location>
        <begin position="433"/>
        <end position="606"/>
    </location>
</feature>
<feature type="compositionally biased region" description="Basic and acidic residues" evidence="6">
    <location>
        <begin position="621"/>
        <end position="631"/>
    </location>
</feature>
<dbReference type="RefSeq" id="WP_108825258.1">
    <property type="nucleotide sequence ID" value="NZ_CP023004.1"/>
</dbReference>
<feature type="signal peptide" evidence="7">
    <location>
        <begin position="1"/>
        <end position="29"/>
    </location>
</feature>
<feature type="domain" description="GLAA-B beta-barrel" evidence="9">
    <location>
        <begin position="359"/>
        <end position="425"/>
    </location>
</feature>
<comment type="catalytic activity">
    <reaction evidence="2">
        <text>Hydrolysis of terminal, non-reducing branched (1-&gt;3)-alpha-D-galactosidic residues, producing free D-galactose.</text>
        <dbReference type="EC" id="3.2.1.n1"/>
    </reaction>
</comment>
<keyword evidence="3" id="KW-0677">Repeat</keyword>
<evidence type="ECO:0000313" key="11">
    <source>
        <dbReference type="Proteomes" id="UP000244896"/>
    </source>
</evidence>
<reference evidence="10 11" key="1">
    <citation type="journal article" date="2018" name="Syst. Appl. Microbiol.">
        <title>Ereboglobus luteus gen. nov. sp. nov. from cockroach guts, and new insights into the oxygen relationship of the genera Opitutus and Didymococcus (Verrucomicrobia: Opitutaceae).</title>
        <authorList>
            <person name="Tegtmeier D."/>
            <person name="Belitz A."/>
            <person name="Radek R."/>
            <person name="Heimerl T."/>
            <person name="Brune A."/>
        </authorList>
    </citation>
    <scope>NUCLEOTIDE SEQUENCE [LARGE SCALE GENOMIC DNA]</scope>
    <source>
        <strain evidence="10 11">Ho45</strain>
    </source>
</reference>
<sequence>MSTKSSMPVKFGRVFSAVAFLLCGACATAAVEVRVADFGVSPDARADATPGVRAALSAALDAKGGATLVFEPGEYHFYPENARALVRYVSNHDNSRAPRRFVFDVSGATDLVVDGRGARFVMHGDVTPFLIERSERVSVKNLTIDWNVPLLYEGEVLAADASGFTVRVRADEPFEVDRGAFVISADGVRWPMDTFCEFAGDGSGQAAGSADAYGFRYHAEKTGAADGRTVRFSVTDNYALPRVPREGNIIFLRCNLRAAPAFFMERSIKVSLDGVAIHHAPGMGVIAQRCEDVTLRGMRVIPNDSLGRQVSTNFDATHFVGCRGRVLIEDGEFRNMLDDAMNVHGVYLQVLRRLDDYRLVVRMPHFQAQGFIAVEAGDRLRLARFGTLLPEGEAVVTKVARRGPDEMTITFDAPIAAEVNPLDALENISWTADVVFRRNTVSGNRARSILVSTSGRVIIEDNHFNATGSAIRISGDARSWFESGPVADVLIQGNTFTNPLRCGYGRAAIDLDPEVDVPSGGTPGYYHRNIRIIKNKFRLCDRAVLLARSVDGLEFSENTIELANDFAPLNRQKTEFELVRCRNVQLERNTFSGWPAKDGIVVSGDADSLSTMRFTPGQGIKTREHGAKGQR</sequence>
<evidence type="ECO:0000256" key="4">
    <source>
        <dbReference type="ARBA" id="ARBA00022801"/>
    </source>
</evidence>
<accession>A0A2U8E3J0</accession>
<keyword evidence="7" id="KW-0732">Signal</keyword>
<keyword evidence="5" id="KW-0326">Glycosidase</keyword>
<dbReference type="InterPro" id="IPR056441">
    <property type="entry name" value="Beta-barrel_GLAA-B_II"/>
</dbReference>
<organism evidence="10 11">
    <name type="scientific">Ereboglobus luteus</name>
    <dbReference type="NCBI Taxonomy" id="1796921"/>
    <lineage>
        <taxon>Bacteria</taxon>
        <taxon>Pseudomonadati</taxon>
        <taxon>Verrucomicrobiota</taxon>
        <taxon>Opitutia</taxon>
        <taxon>Opitutales</taxon>
        <taxon>Opitutaceae</taxon>
        <taxon>Ereboglobus</taxon>
    </lineage>
</organism>
<dbReference type="InterPro" id="IPR012334">
    <property type="entry name" value="Pectin_lyas_fold"/>
</dbReference>
<evidence type="ECO:0000256" key="7">
    <source>
        <dbReference type="SAM" id="SignalP"/>
    </source>
</evidence>
<proteinExistence type="predicted"/>
<keyword evidence="4" id="KW-0378">Hydrolase</keyword>
<dbReference type="Proteomes" id="UP000244896">
    <property type="component" value="Chromosome"/>
</dbReference>
<dbReference type="InterPro" id="IPR039448">
    <property type="entry name" value="Beta_helix"/>
</dbReference>
<feature type="chain" id="PRO_5015864827" evidence="7">
    <location>
        <begin position="30"/>
        <end position="631"/>
    </location>
</feature>
<dbReference type="KEGG" id="elut:CKA38_09500"/>
<evidence type="ECO:0000259" key="8">
    <source>
        <dbReference type="Pfam" id="PF13229"/>
    </source>
</evidence>
<evidence type="ECO:0000256" key="1">
    <source>
        <dbReference type="ARBA" id="ARBA00001255"/>
    </source>
</evidence>
<gene>
    <name evidence="10" type="ORF">CKA38_09500</name>
</gene>
<dbReference type="Pfam" id="PF13229">
    <property type="entry name" value="Beta_helix"/>
    <property type="match status" value="1"/>
</dbReference>
<evidence type="ECO:0000256" key="2">
    <source>
        <dbReference type="ARBA" id="ARBA00001271"/>
    </source>
</evidence>
<dbReference type="Gene3D" id="2.160.20.10">
    <property type="entry name" value="Single-stranded right-handed beta-helix, Pectin lyase-like"/>
    <property type="match status" value="2"/>
</dbReference>
<dbReference type="EMBL" id="CP023004">
    <property type="protein sequence ID" value="AWI09448.1"/>
    <property type="molecule type" value="Genomic_DNA"/>
</dbReference>
<dbReference type="SUPFAM" id="SSF51126">
    <property type="entry name" value="Pectin lyase-like"/>
    <property type="match status" value="1"/>
</dbReference>
<dbReference type="GO" id="GO:0004557">
    <property type="term" value="F:alpha-galactosidase activity"/>
    <property type="evidence" value="ECO:0007669"/>
    <property type="project" value="UniProtKB-EC"/>
</dbReference>
<evidence type="ECO:0000259" key="9">
    <source>
        <dbReference type="Pfam" id="PF23764"/>
    </source>
</evidence>
<evidence type="ECO:0000256" key="6">
    <source>
        <dbReference type="SAM" id="MobiDB-lite"/>
    </source>
</evidence>
<dbReference type="Pfam" id="PF23764">
    <property type="entry name" value="Beta-barrel_GLAA-B_II"/>
    <property type="match status" value="1"/>
</dbReference>
<dbReference type="OrthoDB" id="9807299at2"/>
<dbReference type="InterPro" id="IPR011050">
    <property type="entry name" value="Pectin_lyase_fold/virulence"/>
</dbReference>